<organism evidence="1 2">
    <name type="scientific">Olea europaea subsp. europaea</name>
    <dbReference type="NCBI Taxonomy" id="158383"/>
    <lineage>
        <taxon>Eukaryota</taxon>
        <taxon>Viridiplantae</taxon>
        <taxon>Streptophyta</taxon>
        <taxon>Embryophyta</taxon>
        <taxon>Tracheophyta</taxon>
        <taxon>Spermatophyta</taxon>
        <taxon>Magnoliopsida</taxon>
        <taxon>eudicotyledons</taxon>
        <taxon>Gunneridae</taxon>
        <taxon>Pentapetalae</taxon>
        <taxon>asterids</taxon>
        <taxon>lamiids</taxon>
        <taxon>Lamiales</taxon>
        <taxon>Oleaceae</taxon>
        <taxon>Oleeae</taxon>
        <taxon>Olea</taxon>
    </lineage>
</organism>
<accession>A0A8S0PHP8</accession>
<dbReference type="EMBL" id="CACTIH010000057">
    <property type="protein sequence ID" value="CAA2944876.1"/>
    <property type="molecule type" value="Genomic_DNA"/>
</dbReference>
<evidence type="ECO:0000313" key="1">
    <source>
        <dbReference type="EMBL" id="CAA2944876.1"/>
    </source>
</evidence>
<name>A0A8S0PHP8_OLEEU</name>
<protein>
    <submittedName>
        <fullName evidence="1">Uncharacterized protein</fullName>
    </submittedName>
</protein>
<proteinExistence type="predicted"/>
<dbReference type="Proteomes" id="UP000594638">
    <property type="component" value="Unassembled WGS sequence"/>
</dbReference>
<gene>
    <name evidence="1" type="ORF">OLEA9_A007633</name>
</gene>
<dbReference type="Gramene" id="OE9A007633T1">
    <property type="protein sequence ID" value="OE9A007633C1"/>
    <property type="gene ID" value="OE9A007633"/>
</dbReference>
<keyword evidence="2" id="KW-1185">Reference proteome</keyword>
<reference evidence="1 2" key="1">
    <citation type="submission" date="2019-12" db="EMBL/GenBank/DDBJ databases">
        <authorList>
            <person name="Alioto T."/>
            <person name="Alioto T."/>
            <person name="Gomez Garrido J."/>
        </authorList>
    </citation>
    <scope>NUCLEOTIDE SEQUENCE [LARGE SCALE GENOMIC DNA]</scope>
</reference>
<sequence>MHGMETDVGKFGVVIIAGDDNEVQNRVGEAEVHRVETDVSKSEPDVGVDVDGGCEVDLIELESEIHDQQHFEFHPPDVEVELDVNLEPHVLVDSAGNKVDYGTPG</sequence>
<comment type="caution">
    <text evidence="1">The sequence shown here is derived from an EMBL/GenBank/DDBJ whole genome shotgun (WGS) entry which is preliminary data.</text>
</comment>
<evidence type="ECO:0000313" key="2">
    <source>
        <dbReference type="Proteomes" id="UP000594638"/>
    </source>
</evidence>
<dbReference type="AlphaFoldDB" id="A0A8S0PHP8"/>